<organism evidence="1 2">
    <name type="scientific">Camellia sinensis</name>
    <name type="common">Tea plant</name>
    <name type="synonym">Thea sinensis</name>
    <dbReference type="NCBI Taxonomy" id="4442"/>
    <lineage>
        <taxon>Eukaryota</taxon>
        <taxon>Viridiplantae</taxon>
        <taxon>Streptophyta</taxon>
        <taxon>Embryophyta</taxon>
        <taxon>Tracheophyta</taxon>
        <taxon>Spermatophyta</taxon>
        <taxon>Magnoliopsida</taxon>
        <taxon>eudicotyledons</taxon>
        <taxon>Gunneridae</taxon>
        <taxon>Pentapetalae</taxon>
        <taxon>asterids</taxon>
        <taxon>Ericales</taxon>
        <taxon>Theaceae</taxon>
        <taxon>Camellia</taxon>
    </lineage>
</organism>
<sequence length="62" mass="6826">MAGVTEDPPIATDETTQRDDLTLANMLGKKTIAARRALNFDSPTTSAQETMRAIMEQTKQNE</sequence>
<name>A0A7J7G2F4_CAMSI</name>
<dbReference type="AlphaFoldDB" id="A0A7J7G2F4"/>
<comment type="caution">
    <text evidence="1">The sequence shown here is derived from an EMBL/GenBank/DDBJ whole genome shotgun (WGS) entry which is preliminary data.</text>
</comment>
<proteinExistence type="predicted"/>
<protein>
    <submittedName>
        <fullName evidence="1">Uncharacterized protein</fullName>
    </submittedName>
</protein>
<evidence type="ECO:0000313" key="2">
    <source>
        <dbReference type="Proteomes" id="UP000593564"/>
    </source>
</evidence>
<reference evidence="1 2" key="2">
    <citation type="submission" date="2020-07" db="EMBL/GenBank/DDBJ databases">
        <title>Genome assembly of wild tea tree DASZ reveals pedigree and selection history of tea varieties.</title>
        <authorList>
            <person name="Zhang W."/>
        </authorList>
    </citation>
    <scope>NUCLEOTIDE SEQUENCE [LARGE SCALE GENOMIC DNA]</scope>
    <source>
        <strain evidence="2">cv. G240</strain>
        <tissue evidence="1">Leaf</tissue>
    </source>
</reference>
<accession>A0A7J7G2F4</accession>
<dbReference type="Proteomes" id="UP000593564">
    <property type="component" value="Unassembled WGS sequence"/>
</dbReference>
<keyword evidence="2" id="KW-1185">Reference proteome</keyword>
<dbReference type="EMBL" id="JACBKZ010000014">
    <property type="protein sequence ID" value="KAF5933426.1"/>
    <property type="molecule type" value="Genomic_DNA"/>
</dbReference>
<gene>
    <name evidence="1" type="ORF">HYC85_029597</name>
</gene>
<reference evidence="2" key="1">
    <citation type="journal article" date="2020" name="Nat. Commun.">
        <title>Genome assembly of wild tea tree DASZ reveals pedigree and selection history of tea varieties.</title>
        <authorList>
            <person name="Zhang W."/>
            <person name="Zhang Y."/>
            <person name="Qiu H."/>
            <person name="Guo Y."/>
            <person name="Wan H."/>
            <person name="Zhang X."/>
            <person name="Scossa F."/>
            <person name="Alseekh S."/>
            <person name="Zhang Q."/>
            <person name="Wang P."/>
            <person name="Xu L."/>
            <person name="Schmidt M.H."/>
            <person name="Jia X."/>
            <person name="Li D."/>
            <person name="Zhu A."/>
            <person name="Guo F."/>
            <person name="Chen W."/>
            <person name="Ni D."/>
            <person name="Usadel B."/>
            <person name="Fernie A.R."/>
            <person name="Wen W."/>
        </authorList>
    </citation>
    <scope>NUCLEOTIDE SEQUENCE [LARGE SCALE GENOMIC DNA]</scope>
    <source>
        <strain evidence="2">cv. G240</strain>
    </source>
</reference>
<evidence type="ECO:0000313" key="1">
    <source>
        <dbReference type="EMBL" id="KAF5933426.1"/>
    </source>
</evidence>